<dbReference type="InterPro" id="IPR011701">
    <property type="entry name" value="MFS"/>
</dbReference>
<dbReference type="GO" id="GO:0022857">
    <property type="term" value="F:transmembrane transporter activity"/>
    <property type="evidence" value="ECO:0007669"/>
    <property type="project" value="InterPro"/>
</dbReference>
<name>A0AAD7Y1L3_9FUNG</name>
<feature type="transmembrane region" description="Helical" evidence="7">
    <location>
        <begin position="441"/>
        <end position="461"/>
    </location>
</feature>
<dbReference type="EMBL" id="JARTCD010000022">
    <property type="protein sequence ID" value="KAJ8658792.1"/>
    <property type="molecule type" value="Genomic_DNA"/>
</dbReference>
<feature type="transmembrane region" description="Helical" evidence="7">
    <location>
        <begin position="193"/>
        <end position="211"/>
    </location>
</feature>
<feature type="transmembrane region" description="Helical" evidence="7">
    <location>
        <begin position="67"/>
        <end position="88"/>
    </location>
</feature>
<dbReference type="Proteomes" id="UP001234581">
    <property type="component" value="Unassembled WGS sequence"/>
</dbReference>
<feature type="domain" description="Major facilitator superfamily (MFS) profile" evidence="8">
    <location>
        <begin position="69"/>
        <end position="530"/>
    </location>
</feature>
<dbReference type="SUPFAM" id="SSF103473">
    <property type="entry name" value="MFS general substrate transporter"/>
    <property type="match status" value="1"/>
</dbReference>
<dbReference type="RefSeq" id="XP_058343705.1">
    <property type="nucleotide sequence ID" value="XM_058485558.1"/>
</dbReference>
<dbReference type="Gene3D" id="1.20.1250.20">
    <property type="entry name" value="MFS general substrate transporter like domains"/>
    <property type="match status" value="1"/>
</dbReference>
<keyword evidence="5 7" id="KW-0472">Membrane</keyword>
<dbReference type="CDD" id="cd17323">
    <property type="entry name" value="MFS_Tpo1_MDR_like"/>
    <property type="match status" value="1"/>
</dbReference>
<dbReference type="GeneID" id="83212930"/>
<evidence type="ECO:0000256" key="1">
    <source>
        <dbReference type="ARBA" id="ARBA00004141"/>
    </source>
</evidence>
<feature type="region of interest" description="Disordered" evidence="6">
    <location>
        <begin position="1"/>
        <end position="39"/>
    </location>
</feature>
<feature type="transmembrane region" description="Helical" evidence="7">
    <location>
        <begin position="416"/>
        <end position="435"/>
    </location>
</feature>
<dbReference type="GO" id="GO:0005886">
    <property type="term" value="C:plasma membrane"/>
    <property type="evidence" value="ECO:0007669"/>
    <property type="project" value="TreeGrafter"/>
</dbReference>
<feature type="transmembrane region" description="Helical" evidence="7">
    <location>
        <begin position="135"/>
        <end position="154"/>
    </location>
</feature>
<evidence type="ECO:0000256" key="3">
    <source>
        <dbReference type="ARBA" id="ARBA00022692"/>
    </source>
</evidence>
<feature type="transmembrane region" description="Helical" evidence="7">
    <location>
        <begin position="160"/>
        <end position="181"/>
    </location>
</feature>
<organism evidence="9 10">
    <name type="scientific">Lichtheimia ornata</name>
    <dbReference type="NCBI Taxonomy" id="688661"/>
    <lineage>
        <taxon>Eukaryota</taxon>
        <taxon>Fungi</taxon>
        <taxon>Fungi incertae sedis</taxon>
        <taxon>Mucoromycota</taxon>
        <taxon>Mucoromycotina</taxon>
        <taxon>Mucoromycetes</taxon>
        <taxon>Mucorales</taxon>
        <taxon>Lichtheimiaceae</taxon>
        <taxon>Lichtheimia</taxon>
    </lineage>
</organism>
<evidence type="ECO:0000256" key="7">
    <source>
        <dbReference type="SAM" id="Phobius"/>
    </source>
</evidence>
<keyword evidence="3 7" id="KW-0812">Transmembrane</keyword>
<accession>A0AAD7Y1L3</accession>
<evidence type="ECO:0000256" key="4">
    <source>
        <dbReference type="ARBA" id="ARBA00022989"/>
    </source>
</evidence>
<comment type="subcellular location">
    <subcellularLocation>
        <location evidence="1">Membrane</location>
        <topology evidence="1">Multi-pass membrane protein</topology>
    </subcellularLocation>
</comment>
<keyword evidence="2" id="KW-0813">Transport</keyword>
<evidence type="ECO:0000256" key="2">
    <source>
        <dbReference type="ARBA" id="ARBA00022448"/>
    </source>
</evidence>
<evidence type="ECO:0000313" key="10">
    <source>
        <dbReference type="Proteomes" id="UP001234581"/>
    </source>
</evidence>
<dbReference type="FunFam" id="1.20.1720.10:FF:000009">
    <property type="entry name" value="MFS multidrug transporter"/>
    <property type="match status" value="1"/>
</dbReference>
<gene>
    <name evidence="9" type="ORF">O0I10_005518</name>
</gene>
<comment type="caution">
    <text evidence="9">The sequence shown here is derived from an EMBL/GenBank/DDBJ whole genome shotgun (WGS) entry which is preliminary data.</text>
</comment>
<feature type="transmembrane region" description="Helical" evidence="7">
    <location>
        <begin position="223"/>
        <end position="243"/>
    </location>
</feature>
<evidence type="ECO:0000259" key="8">
    <source>
        <dbReference type="PROSITE" id="PS50850"/>
    </source>
</evidence>
<evidence type="ECO:0000256" key="5">
    <source>
        <dbReference type="ARBA" id="ARBA00023136"/>
    </source>
</evidence>
<dbReference type="InterPro" id="IPR036259">
    <property type="entry name" value="MFS_trans_sf"/>
</dbReference>
<keyword evidence="10" id="KW-1185">Reference proteome</keyword>
<reference evidence="9 10" key="1">
    <citation type="submission" date="2023-03" db="EMBL/GenBank/DDBJ databases">
        <title>Genome sequence of Lichtheimia ornata CBS 291.66.</title>
        <authorList>
            <person name="Mohabir J.T."/>
            <person name="Shea T.P."/>
            <person name="Kurbessoian T."/>
            <person name="Berby B."/>
            <person name="Fontaine J."/>
            <person name="Livny J."/>
            <person name="Gnirke A."/>
            <person name="Stajich J.E."/>
            <person name="Cuomo C.A."/>
        </authorList>
    </citation>
    <scope>NUCLEOTIDE SEQUENCE [LARGE SCALE GENOMIC DNA]</scope>
    <source>
        <strain evidence="9">CBS 291.66</strain>
    </source>
</reference>
<dbReference type="Pfam" id="PF07690">
    <property type="entry name" value="MFS_1"/>
    <property type="match status" value="1"/>
</dbReference>
<protein>
    <recommendedName>
        <fullName evidence="8">Major facilitator superfamily (MFS) profile domain-containing protein</fullName>
    </recommendedName>
</protein>
<dbReference type="AlphaFoldDB" id="A0AAD7Y1L3"/>
<feature type="transmembrane region" description="Helical" evidence="7">
    <location>
        <begin position="104"/>
        <end position="123"/>
    </location>
</feature>
<feature type="compositionally biased region" description="Polar residues" evidence="6">
    <location>
        <begin position="9"/>
        <end position="34"/>
    </location>
</feature>
<dbReference type="InterPro" id="IPR020846">
    <property type="entry name" value="MFS_dom"/>
</dbReference>
<evidence type="ECO:0000256" key="6">
    <source>
        <dbReference type="SAM" id="MobiDB-lite"/>
    </source>
</evidence>
<evidence type="ECO:0000313" key="9">
    <source>
        <dbReference type="EMBL" id="KAJ8658792.1"/>
    </source>
</evidence>
<dbReference type="PANTHER" id="PTHR23502:SF51">
    <property type="entry name" value="QUINIDINE RESISTANCE PROTEIN 1-RELATED"/>
    <property type="match status" value="1"/>
</dbReference>
<dbReference type="PROSITE" id="PS50850">
    <property type="entry name" value="MFS"/>
    <property type="match status" value="1"/>
</dbReference>
<keyword evidence="4 7" id="KW-1133">Transmembrane helix</keyword>
<feature type="transmembrane region" description="Helical" evidence="7">
    <location>
        <begin position="505"/>
        <end position="526"/>
    </location>
</feature>
<dbReference type="Gene3D" id="1.20.1720.10">
    <property type="entry name" value="Multidrug resistance protein D"/>
    <property type="match status" value="1"/>
</dbReference>
<sequence>MAVDPQMPSFDTQGTIEAQDTTNKQRQSHQGQSNENERDVEVNTMAKTMTHTSLNEPYSVFTKSKKLTIVAISSTAGILSTISANIYFPALTIIEKDLHTTTELVNLTVTVYMIFQGISPAFWGSLSDAWGRRPVYLSTIVVYMGSCIGLALAPSYAALLVLRMLQAFGSSSVIAIGAGVISDIASPSERGTYSGIFSCMQMLGPVIGPILGGVISQAVSWRWIFWLLLIISGVMVTTIFFFLPETLRSLVGNGSGYANPTPIQWLQRRMNSHGRRQSCDTAHDPVQLPNTSKLAKVTTQSSIARMKRVPNPLRPLSFLLQPDVAAALTYNALHYAVYYCYLTSLPSLFSQLYGLNQLQQGLCFIVQGAGCITGSLVEGRILDRDFRIIAKRVGQNVSRSRLPLDFPIFKARLRTAWIHALLFQLVTIAYGWSLYANAHMAVPLVLQFITGFTITSLFNVFQTMMIDLFPGKGASVTASNNLVRCLLGAAATVAIEPGIQRVGVGWIFTILGLILVVSNLLLVLLLRYGTTWRAQRAHKNSSSNEKHH</sequence>
<proteinExistence type="predicted"/>
<dbReference type="PANTHER" id="PTHR23502">
    <property type="entry name" value="MAJOR FACILITATOR SUPERFAMILY"/>
    <property type="match status" value="1"/>
</dbReference>